<dbReference type="EMBL" id="JAWXYG010000001">
    <property type="protein sequence ID" value="KAK4284123.1"/>
    <property type="molecule type" value="Genomic_DNA"/>
</dbReference>
<name>A0AAE1N671_9FABA</name>
<keyword evidence="2" id="KW-1185">Reference proteome</keyword>
<protein>
    <recommendedName>
        <fullName evidence="3">DUF674 domain-containing protein</fullName>
    </recommendedName>
</protein>
<evidence type="ECO:0000313" key="2">
    <source>
        <dbReference type="Proteomes" id="UP001293593"/>
    </source>
</evidence>
<evidence type="ECO:0000313" key="1">
    <source>
        <dbReference type="EMBL" id="KAK4284123.1"/>
    </source>
</evidence>
<dbReference type="PANTHER" id="PTHR33103:SF19">
    <property type="entry name" value="OS09G0544700 PROTEIN"/>
    <property type="match status" value="1"/>
</dbReference>
<reference evidence="1" key="1">
    <citation type="submission" date="2023-10" db="EMBL/GenBank/DDBJ databases">
        <title>Chromosome-level genome of the transformable northern wattle, Acacia crassicarpa.</title>
        <authorList>
            <person name="Massaro I."/>
            <person name="Sinha N.R."/>
            <person name="Poethig S."/>
            <person name="Leichty A.R."/>
        </authorList>
    </citation>
    <scope>NUCLEOTIDE SEQUENCE</scope>
    <source>
        <strain evidence="1">Acra3RX</strain>
        <tissue evidence="1">Leaf</tissue>
    </source>
</reference>
<organism evidence="1 2">
    <name type="scientific">Acacia crassicarpa</name>
    <name type="common">northern wattle</name>
    <dbReference type="NCBI Taxonomy" id="499986"/>
    <lineage>
        <taxon>Eukaryota</taxon>
        <taxon>Viridiplantae</taxon>
        <taxon>Streptophyta</taxon>
        <taxon>Embryophyta</taxon>
        <taxon>Tracheophyta</taxon>
        <taxon>Spermatophyta</taxon>
        <taxon>Magnoliopsida</taxon>
        <taxon>eudicotyledons</taxon>
        <taxon>Gunneridae</taxon>
        <taxon>Pentapetalae</taxon>
        <taxon>rosids</taxon>
        <taxon>fabids</taxon>
        <taxon>Fabales</taxon>
        <taxon>Fabaceae</taxon>
        <taxon>Caesalpinioideae</taxon>
        <taxon>mimosoid clade</taxon>
        <taxon>Acacieae</taxon>
        <taxon>Acacia</taxon>
    </lineage>
</organism>
<dbReference type="Proteomes" id="UP001293593">
    <property type="component" value="Unassembled WGS sequence"/>
</dbReference>
<dbReference type="PANTHER" id="PTHR33103">
    <property type="entry name" value="OS01G0153900 PROTEIN"/>
    <property type="match status" value="1"/>
</dbReference>
<accession>A0AAE1N671</accession>
<comment type="caution">
    <text evidence="1">The sequence shown here is derived from an EMBL/GenBank/DDBJ whole genome shotgun (WGS) entry which is preliminary data.</text>
</comment>
<sequence>MTTSSPSSSSTTKMSLKLLVDKKAERVLFAEASKDFIDFLFNLHRLPIGMVTKLLTKNNMVGSLGKVYESIENLSNTYLLHENKNKDILLKPKTPIPPGFLLLSNYDTNINEEEIEPPKLYMCSNNWCRYYYVTLVPNTQCSNCGHAMDNSVTYVGKNKMEVKGYYGGGGEGGFVKEAVTYMVMDDLMVQPMSSISCISLLNKFNIKDVSSVEEMDVEFGVHEGIELLKASLLCNNVLTSVFHSNIKIKKESNVILH</sequence>
<dbReference type="Pfam" id="PF05056">
    <property type="entry name" value="DUF674"/>
    <property type="match status" value="1"/>
</dbReference>
<dbReference type="AlphaFoldDB" id="A0AAE1N671"/>
<proteinExistence type="predicted"/>
<gene>
    <name evidence="1" type="ORF">QN277_000995</name>
</gene>
<dbReference type="InterPro" id="IPR007750">
    <property type="entry name" value="DUF674"/>
</dbReference>
<evidence type="ECO:0008006" key="3">
    <source>
        <dbReference type="Google" id="ProtNLM"/>
    </source>
</evidence>